<dbReference type="SMART" id="SM00283">
    <property type="entry name" value="MA"/>
    <property type="match status" value="1"/>
</dbReference>
<dbReference type="SUPFAM" id="SSF58104">
    <property type="entry name" value="Methyl-accepting chemotaxis protein (MCP) signaling domain"/>
    <property type="match status" value="1"/>
</dbReference>
<dbReference type="RefSeq" id="WP_150042896.1">
    <property type="nucleotide sequence ID" value="NZ_OW485601.1"/>
</dbReference>
<dbReference type="EMBL" id="VWPK01000039">
    <property type="protein sequence ID" value="KAA5610042.1"/>
    <property type="molecule type" value="Genomic_DNA"/>
</dbReference>
<dbReference type="CDD" id="cd06225">
    <property type="entry name" value="HAMP"/>
    <property type="match status" value="1"/>
</dbReference>
<dbReference type="Gene3D" id="6.10.340.10">
    <property type="match status" value="1"/>
</dbReference>
<evidence type="ECO:0000256" key="6">
    <source>
        <dbReference type="SAM" id="Phobius"/>
    </source>
</evidence>
<keyword evidence="2" id="KW-1003">Cell membrane</keyword>
<evidence type="ECO:0000256" key="5">
    <source>
        <dbReference type="PROSITE-ProRule" id="PRU00284"/>
    </source>
</evidence>
<dbReference type="Pfam" id="PF00015">
    <property type="entry name" value="MCPsignal"/>
    <property type="match status" value="1"/>
</dbReference>
<keyword evidence="11" id="KW-1185">Reference proteome</keyword>
<keyword evidence="2" id="KW-0997">Cell inner membrane</keyword>
<evidence type="ECO:0000259" key="8">
    <source>
        <dbReference type="PROSITE" id="PS50192"/>
    </source>
</evidence>
<comment type="subcellular location">
    <subcellularLocation>
        <location evidence="1">Cell inner membrane</location>
        <topology evidence="1">Multi-pass membrane protein</topology>
    </subcellularLocation>
</comment>
<keyword evidence="6" id="KW-0472">Membrane</keyword>
<dbReference type="Pfam" id="PF22673">
    <property type="entry name" value="MCP-like_PDC_1"/>
    <property type="match status" value="1"/>
</dbReference>
<keyword evidence="6" id="KW-0812">Transmembrane</keyword>
<dbReference type="CDD" id="cd12913">
    <property type="entry name" value="PDC1_MCP_like"/>
    <property type="match status" value="1"/>
</dbReference>
<dbReference type="PROSITE" id="PS50192">
    <property type="entry name" value="T_SNARE"/>
    <property type="match status" value="1"/>
</dbReference>
<organism evidence="10 11">
    <name type="scientific">Rhodovastum atsumiense</name>
    <dbReference type="NCBI Taxonomy" id="504468"/>
    <lineage>
        <taxon>Bacteria</taxon>
        <taxon>Pseudomonadati</taxon>
        <taxon>Pseudomonadota</taxon>
        <taxon>Alphaproteobacteria</taxon>
        <taxon>Acetobacterales</taxon>
        <taxon>Acetobacteraceae</taxon>
        <taxon>Rhodovastum</taxon>
    </lineage>
</organism>
<feature type="domain" description="T-SNARE coiled-coil homology" evidence="8">
    <location>
        <begin position="622"/>
        <end position="684"/>
    </location>
</feature>
<dbReference type="OrthoDB" id="9814362at2"/>
<comment type="caution">
    <text evidence="10">The sequence shown here is derived from an EMBL/GenBank/DDBJ whole genome shotgun (WGS) entry which is preliminary data.</text>
</comment>
<dbReference type="PANTHER" id="PTHR32089">
    <property type="entry name" value="METHYL-ACCEPTING CHEMOTAXIS PROTEIN MCPB"/>
    <property type="match status" value="1"/>
</dbReference>
<dbReference type="PROSITE" id="PS50111">
    <property type="entry name" value="CHEMOTAXIS_TRANSDUC_2"/>
    <property type="match status" value="1"/>
</dbReference>
<dbReference type="GO" id="GO:0005886">
    <property type="term" value="C:plasma membrane"/>
    <property type="evidence" value="ECO:0007669"/>
    <property type="project" value="UniProtKB-SubCell"/>
</dbReference>
<dbReference type="GO" id="GO:0007165">
    <property type="term" value="P:signal transduction"/>
    <property type="evidence" value="ECO:0007669"/>
    <property type="project" value="UniProtKB-KW"/>
</dbReference>
<evidence type="ECO:0000256" key="4">
    <source>
        <dbReference type="ARBA" id="ARBA00029447"/>
    </source>
</evidence>
<dbReference type="AlphaFoldDB" id="A0A5M6IP52"/>
<name>A0A5M6IP52_9PROT</name>
<dbReference type="PANTHER" id="PTHR32089:SF112">
    <property type="entry name" value="LYSOZYME-LIKE PROTEIN-RELATED"/>
    <property type="match status" value="1"/>
</dbReference>
<dbReference type="InterPro" id="IPR003660">
    <property type="entry name" value="HAMP_dom"/>
</dbReference>
<feature type="domain" description="HAMP" evidence="9">
    <location>
        <begin position="380"/>
        <end position="432"/>
    </location>
</feature>
<evidence type="ECO:0000259" key="7">
    <source>
        <dbReference type="PROSITE" id="PS50111"/>
    </source>
</evidence>
<evidence type="ECO:0000313" key="11">
    <source>
        <dbReference type="Proteomes" id="UP000325255"/>
    </source>
</evidence>
<feature type="transmembrane region" description="Helical" evidence="6">
    <location>
        <begin position="357"/>
        <end position="379"/>
    </location>
</feature>
<proteinExistence type="inferred from homology"/>
<keyword evidence="6" id="KW-1133">Transmembrane helix</keyword>
<dbReference type="SMART" id="SM00304">
    <property type="entry name" value="HAMP"/>
    <property type="match status" value="1"/>
</dbReference>
<dbReference type="Proteomes" id="UP000325255">
    <property type="component" value="Unassembled WGS sequence"/>
</dbReference>
<sequence>MLLSSIQRKIAVFSAAAVLATTAALLGYGTWSAYSTRDYVAERVNRLLDATTRDRLAGFAATQAGIIRSELDTAFDAARDMARSFEALAQVPEQGGTRPDLRRTQFNAMLLNVLKGNPRFNGTYSAWEPNALDGNDAGFRNRHDVGSDATGRFLPYWTRDAGGRVAIQPLVEYDSRDLHPNGVMKGGWYIGPMEGNGESILGPLPYVVQGKSVYLATMSVPIMVDGRFRGVAGADFDLAFVQKLAEEVSSKLYDGKASVSIVTDKGLVVAASAHPAAVGGSFRSYTSTWQEDLDTIRGSRQSVALDPGSDSFRALSPITLGRAKTPWAVLITVPRQVVMAEAAALEAKLSARSASDIAMQLTVSLLLVAAAVGGMWLVAGGIARPIQASARFAEGIAAGRLDERLEVTQNDETRTLAVALCKTASDLKQAQQDRIAAQARTEAERKTALAALANELEAKVRGVVEGLAAAADRMGGAAESMTTVAERTHGQAASGSAASAEANTAVQTIASAAEELSASIGEISKQVGTSTRIATEAVQSAGQANAQVQGLTTAAQEIGAIVELISSIAGQTNLLALNATIEAARAGEAGRGFAVVAAEVKNLAGQTAKATTEIAAKVADIQRVTAETASGIRAIGEVITQSREITTGIATAIEEQSATTTEIARNVQQTAAAARDVSRIVAGVGEAADDSRKTAGHVRTLSDEIAAQTTQLRQAVNGFLSGIRAA</sequence>
<protein>
    <submittedName>
        <fullName evidence="10">Methyl-accepting chemotaxis protein</fullName>
    </submittedName>
</protein>
<evidence type="ECO:0000256" key="1">
    <source>
        <dbReference type="ARBA" id="ARBA00004429"/>
    </source>
</evidence>
<evidence type="ECO:0000256" key="3">
    <source>
        <dbReference type="ARBA" id="ARBA00023224"/>
    </source>
</evidence>
<feature type="domain" description="Methyl-accepting transducer" evidence="7">
    <location>
        <begin position="470"/>
        <end position="692"/>
    </location>
</feature>
<evidence type="ECO:0000313" key="10">
    <source>
        <dbReference type="EMBL" id="KAA5610042.1"/>
    </source>
</evidence>
<dbReference type="PROSITE" id="PS50885">
    <property type="entry name" value="HAMP"/>
    <property type="match status" value="1"/>
</dbReference>
<gene>
    <name evidence="10" type="ORF">F1189_21295</name>
</gene>
<accession>A0A5M6IP52</accession>
<dbReference type="Gene3D" id="3.30.450.20">
    <property type="entry name" value="PAS domain"/>
    <property type="match status" value="1"/>
</dbReference>
<dbReference type="InterPro" id="IPR000727">
    <property type="entry name" value="T_SNARE_dom"/>
</dbReference>
<dbReference type="Gene3D" id="1.10.287.950">
    <property type="entry name" value="Methyl-accepting chemotaxis protein"/>
    <property type="match status" value="1"/>
</dbReference>
<evidence type="ECO:0000259" key="9">
    <source>
        <dbReference type="PROSITE" id="PS50885"/>
    </source>
</evidence>
<evidence type="ECO:0000256" key="2">
    <source>
        <dbReference type="ARBA" id="ARBA00022519"/>
    </source>
</evidence>
<keyword evidence="3 5" id="KW-0807">Transducer</keyword>
<comment type="similarity">
    <text evidence="4">Belongs to the methyl-accepting chemotaxis (MCP) protein family.</text>
</comment>
<reference evidence="10 11" key="1">
    <citation type="submission" date="2019-09" db="EMBL/GenBank/DDBJ databases">
        <title>Genome sequence of Rhodovastum atsumiense, a diverse member of the Acetobacteraceae family of non-sulfur purple photosynthetic bacteria.</title>
        <authorList>
            <person name="Meyer T."/>
            <person name="Kyndt J."/>
        </authorList>
    </citation>
    <scope>NUCLEOTIDE SEQUENCE [LARGE SCALE GENOMIC DNA]</scope>
    <source>
        <strain evidence="10 11">DSM 21279</strain>
    </source>
</reference>
<dbReference type="InterPro" id="IPR004089">
    <property type="entry name" value="MCPsignal_dom"/>
</dbReference>